<proteinExistence type="predicted"/>
<name>A0ABX2Q0D0_9BACT</name>
<evidence type="ECO:0000256" key="1">
    <source>
        <dbReference type="SAM" id="SignalP"/>
    </source>
</evidence>
<dbReference type="PROSITE" id="PS51257">
    <property type="entry name" value="PROKAR_LIPOPROTEIN"/>
    <property type="match status" value="1"/>
</dbReference>
<keyword evidence="1" id="KW-0732">Signal</keyword>
<feature type="chain" id="PRO_5047426284" description="Lipocalin-like domain-containing protein" evidence="1">
    <location>
        <begin position="21"/>
        <end position="131"/>
    </location>
</feature>
<dbReference type="RefSeq" id="WP_176898847.1">
    <property type="nucleotide sequence ID" value="NZ_JABKAV010000010.1"/>
</dbReference>
<evidence type="ECO:0000313" key="3">
    <source>
        <dbReference type="Proteomes" id="UP000626554"/>
    </source>
</evidence>
<feature type="signal peptide" evidence="1">
    <location>
        <begin position="1"/>
        <end position="20"/>
    </location>
</feature>
<keyword evidence="3" id="KW-1185">Reference proteome</keyword>
<comment type="caution">
    <text evidence="2">The sequence shown here is derived from an EMBL/GenBank/DDBJ whole genome shotgun (WGS) entry which is preliminary data.</text>
</comment>
<dbReference type="EMBL" id="JABKAV010000010">
    <property type="protein sequence ID" value="NVO84379.1"/>
    <property type="molecule type" value="Genomic_DNA"/>
</dbReference>
<accession>A0ABX2Q0D0</accession>
<evidence type="ECO:0008006" key="4">
    <source>
        <dbReference type="Google" id="ProtNLM"/>
    </source>
</evidence>
<sequence>MRHVLLSFLLLLLLTTSCKKTEPSVIPEGTYIGTFQRLTSAGGAISNVTITFSDGNWSGESQVQKYPALCSGTYTIKGNTINFENACPWTAEFDWTLILSGEYKLVSNGSKLEFTRDLGADSEDVYKLLKK</sequence>
<reference evidence="2 3" key="1">
    <citation type="submission" date="2020-05" db="EMBL/GenBank/DDBJ databases">
        <title>Hymenobacter terrestris sp. nov. and Hymenobacter lapidiphilus sp. nov., isolated from regoliths in Antarctica.</title>
        <authorList>
            <person name="Sedlacek I."/>
            <person name="Pantucek R."/>
            <person name="Zeman M."/>
            <person name="Holochova P."/>
            <person name="Kralova S."/>
            <person name="Stankova E."/>
            <person name="Sedo O."/>
            <person name="Micenkova L."/>
            <person name="Svec P."/>
            <person name="Gupta V."/>
            <person name="Sood U."/>
            <person name="Korpole U.S."/>
            <person name="Lal R."/>
        </authorList>
    </citation>
    <scope>NUCLEOTIDE SEQUENCE [LARGE SCALE GENOMIC DNA]</scope>
    <source>
        <strain evidence="2 3">P5252</strain>
    </source>
</reference>
<gene>
    <name evidence="2" type="ORF">HW556_05760</name>
</gene>
<dbReference type="Proteomes" id="UP000626554">
    <property type="component" value="Unassembled WGS sequence"/>
</dbReference>
<organism evidence="2 3">
    <name type="scientific">Hymenobacter terrestris</name>
    <dbReference type="NCBI Taxonomy" id="2748310"/>
    <lineage>
        <taxon>Bacteria</taxon>
        <taxon>Pseudomonadati</taxon>
        <taxon>Bacteroidota</taxon>
        <taxon>Cytophagia</taxon>
        <taxon>Cytophagales</taxon>
        <taxon>Hymenobacteraceae</taxon>
        <taxon>Hymenobacter</taxon>
    </lineage>
</organism>
<evidence type="ECO:0000313" key="2">
    <source>
        <dbReference type="EMBL" id="NVO84379.1"/>
    </source>
</evidence>
<protein>
    <recommendedName>
        <fullName evidence="4">Lipocalin-like domain-containing protein</fullName>
    </recommendedName>
</protein>